<dbReference type="GO" id="GO:0005886">
    <property type="term" value="C:plasma membrane"/>
    <property type="evidence" value="ECO:0007669"/>
    <property type="project" value="UniProtKB-SubCell"/>
</dbReference>
<dbReference type="NCBIfam" id="TIGR02854">
    <property type="entry name" value="spore_II_GA"/>
    <property type="match status" value="1"/>
</dbReference>
<keyword evidence="1" id="KW-0064">Aspartyl protease</keyword>
<keyword evidence="1" id="KW-0378">Hydrolase</keyword>
<dbReference type="GO" id="GO:0030436">
    <property type="term" value="P:asexual sporulation"/>
    <property type="evidence" value="ECO:0007669"/>
    <property type="project" value="InterPro"/>
</dbReference>
<dbReference type="EC" id="3.4.23.-" evidence="1"/>
<dbReference type="KEGG" id="asoc:CB4_01674"/>
<name>A0A0U5B9A1_9BACL</name>
<dbReference type="RefSeq" id="WP_096464886.1">
    <property type="nucleotide sequence ID" value="NZ_AP017312.1"/>
</dbReference>
<keyword evidence="1" id="KW-1003">Cell membrane</keyword>
<comment type="function">
    <text evidence="1">Probable aspartic protease that is responsible for the proteolytic cleavage of the RNA polymerase sigma E factor (SigE/spoIIGB) to yield the active peptide in the mother cell during sporulation. Responds to a signal from the forespore that is triggered by the extracellular signal protein SpoIIR.</text>
</comment>
<evidence type="ECO:0000256" key="1">
    <source>
        <dbReference type="PIRNR" id="PIRNR018571"/>
    </source>
</evidence>
<dbReference type="PIRSF" id="PIRSF018571">
    <property type="entry name" value="SpoIIGA"/>
    <property type="match status" value="1"/>
</dbReference>
<evidence type="ECO:0000313" key="2">
    <source>
        <dbReference type="EMBL" id="BAU27500.1"/>
    </source>
</evidence>
<comment type="subcellular location">
    <subcellularLocation>
        <location evidence="1">Cell membrane</location>
    </subcellularLocation>
</comment>
<evidence type="ECO:0000313" key="3">
    <source>
        <dbReference type="Proteomes" id="UP000217696"/>
    </source>
</evidence>
<dbReference type="InterPro" id="IPR005081">
    <property type="entry name" value="SpoIIGA"/>
</dbReference>
<sequence length="304" mass="34098">MVMYADIVFVTNAVIDYTLLVATGTVCRQPMHRGRLLLASFIGAAYTVFLFFPPLSFAFTFIAKWLFSCLMLFIAFGWTNAWTMLRLLAALYGASFFIGGGLFALHYYMEQQSEIVNGIVVTHTGRQPALWLLVLGFPALWWGVRSGYRALKASRQTDVQHVRLEIELFTHTVACTGFIDTGNRLHDPLSRAPVTITELAVWNEVIPEALMAQIEAGMPDTGQLSDEEYRWFERIRFIPYRTVSSETSLLVALRPDTVRVYTESDIYQPEGMLIGLRPGTLSSGGTYQAIVHPQAFAGEHHLAS</sequence>
<organism evidence="2 3">
    <name type="scientific">Aneurinibacillus soli</name>
    <dbReference type="NCBI Taxonomy" id="1500254"/>
    <lineage>
        <taxon>Bacteria</taxon>
        <taxon>Bacillati</taxon>
        <taxon>Bacillota</taxon>
        <taxon>Bacilli</taxon>
        <taxon>Bacillales</taxon>
        <taxon>Paenibacillaceae</taxon>
        <taxon>Aneurinibacillus group</taxon>
        <taxon>Aneurinibacillus</taxon>
    </lineage>
</organism>
<dbReference type="GO" id="GO:0004190">
    <property type="term" value="F:aspartic-type endopeptidase activity"/>
    <property type="evidence" value="ECO:0007669"/>
    <property type="project" value="UniProtKB-KW"/>
</dbReference>
<gene>
    <name evidence="2" type="ORF">CB4_01674</name>
</gene>
<keyword evidence="1" id="KW-0645">Protease</keyword>
<comment type="similarity">
    <text evidence="1">Belongs to the peptidase U4 family.</text>
</comment>
<accession>A0A0U5B9A1</accession>
<dbReference type="GO" id="GO:0030435">
    <property type="term" value="P:sporulation resulting in formation of a cellular spore"/>
    <property type="evidence" value="ECO:0007669"/>
    <property type="project" value="UniProtKB-KW"/>
</dbReference>
<comment type="subunit">
    <text evidence="1">Self-associates. Interacts with SigE. Interacts with SpoIIR.</text>
</comment>
<dbReference type="AlphaFoldDB" id="A0A0U5B9A1"/>
<dbReference type="Proteomes" id="UP000217696">
    <property type="component" value="Chromosome"/>
</dbReference>
<dbReference type="GO" id="GO:0006508">
    <property type="term" value="P:proteolysis"/>
    <property type="evidence" value="ECO:0007669"/>
    <property type="project" value="UniProtKB-KW"/>
</dbReference>
<reference evidence="2 3" key="1">
    <citation type="submission" date="2015-12" db="EMBL/GenBank/DDBJ databases">
        <title>Genome sequence of Aneurinibacillus soli.</title>
        <authorList>
            <person name="Lee J.S."/>
            <person name="Lee K.C."/>
            <person name="Kim K.K."/>
            <person name="Lee B.W."/>
        </authorList>
    </citation>
    <scope>NUCLEOTIDE SEQUENCE [LARGE SCALE GENOMIC DNA]</scope>
    <source>
        <strain evidence="2 3">CB4</strain>
    </source>
</reference>
<protein>
    <recommendedName>
        <fullName evidence="1">Sporulation sigma-E factor-processing peptidase</fullName>
        <ecNumber evidence="1">3.4.23.-</ecNumber>
    </recommendedName>
    <alternativeName>
        <fullName evidence="1">Membrane-associated aspartic protease</fullName>
    </alternativeName>
    <alternativeName>
        <fullName evidence="1">Stage II sporulation protein GA</fullName>
    </alternativeName>
</protein>
<dbReference type="Pfam" id="PF03419">
    <property type="entry name" value="Peptidase_U4"/>
    <property type="match status" value="1"/>
</dbReference>
<proteinExistence type="inferred from homology"/>
<keyword evidence="1" id="KW-0472">Membrane</keyword>
<dbReference type="OrthoDB" id="2690199at2"/>
<keyword evidence="3" id="KW-1185">Reference proteome</keyword>
<keyword evidence="1" id="KW-0749">Sporulation</keyword>
<dbReference type="EMBL" id="AP017312">
    <property type="protein sequence ID" value="BAU27500.1"/>
    <property type="molecule type" value="Genomic_DNA"/>
</dbReference>